<evidence type="ECO:0000313" key="4">
    <source>
        <dbReference type="Proteomes" id="UP000651050"/>
    </source>
</evidence>
<dbReference type="SUPFAM" id="SSF53756">
    <property type="entry name" value="UDP-Glycosyltransferase/glycogen phosphorylase"/>
    <property type="match status" value="1"/>
</dbReference>
<name>A0A931H6W7_9BURK</name>
<dbReference type="Pfam" id="PF00534">
    <property type="entry name" value="Glycos_transf_1"/>
    <property type="match status" value="1"/>
</dbReference>
<sequence length="392" mass="42508">MNPRVLMVTRETAEDRKYGLGRSLAPLLEPMRACGVDVRYFCQEDLPATLLDKRRERSAWMAGLPGLRDHPLRQNLANAWQERLQVGAEAARIAIAQGYTHVHAHDPWIACGAAWGLLAGGGRGVRWGFTQHGFGSYSQATHEDGLTQGPRTMAWMRRIERWIANRAAWVLAPTAASLAQLARELGLPAPSAHWHHVPHPRPPLQVASEAQRHEARAALGYAEEDISVLAVGRLAPLKCFDRIVRACAAQRDGRVRLLVLGAGDSSGLTALARELGFDRLDIQSTQDVAPYYHAADIYMSASSTESFGMANLEALCAGLPAICSPVGGVPEVMGDGAWLVPNDADSLEGALAALCADPALRRAWSERAIERASGWPGPVEVAQRYVAIYQAA</sequence>
<dbReference type="PANTHER" id="PTHR45947:SF3">
    <property type="entry name" value="SULFOQUINOVOSYL TRANSFERASE SQD2"/>
    <property type="match status" value="1"/>
</dbReference>
<feature type="domain" description="Glycosyl transferase family 1" evidence="1">
    <location>
        <begin position="212"/>
        <end position="370"/>
    </location>
</feature>
<dbReference type="Gene3D" id="3.40.50.2000">
    <property type="entry name" value="Glycogen Phosphorylase B"/>
    <property type="match status" value="2"/>
</dbReference>
<dbReference type="Proteomes" id="UP000651050">
    <property type="component" value="Unassembled WGS sequence"/>
</dbReference>
<dbReference type="InterPro" id="IPR001296">
    <property type="entry name" value="Glyco_trans_1"/>
</dbReference>
<dbReference type="AlphaFoldDB" id="A0A931H6W7"/>
<evidence type="ECO:0000259" key="2">
    <source>
        <dbReference type="Pfam" id="PF13579"/>
    </source>
</evidence>
<evidence type="ECO:0000313" key="3">
    <source>
        <dbReference type="EMBL" id="MBG9389781.1"/>
    </source>
</evidence>
<dbReference type="Pfam" id="PF13579">
    <property type="entry name" value="Glyco_trans_4_4"/>
    <property type="match status" value="1"/>
</dbReference>
<dbReference type="EMBL" id="JADWYS010000001">
    <property type="protein sequence ID" value="MBG9389781.1"/>
    <property type="molecule type" value="Genomic_DNA"/>
</dbReference>
<accession>A0A931H6W7</accession>
<proteinExistence type="predicted"/>
<comment type="caution">
    <text evidence="3">The sequence shown here is derived from an EMBL/GenBank/DDBJ whole genome shotgun (WGS) entry which is preliminary data.</text>
</comment>
<organism evidence="3 4">
    <name type="scientific">Caenimonas aquaedulcis</name>
    <dbReference type="NCBI Taxonomy" id="2793270"/>
    <lineage>
        <taxon>Bacteria</taxon>
        <taxon>Pseudomonadati</taxon>
        <taxon>Pseudomonadota</taxon>
        <taxon>Betaproteobacteria</taxon>
        <taxon>Burkholderiales</taxon>
        <taxon>Comamonadaceae</taxon>
        <taxon>Caenimonas</taxon>
    </lineage>
</organism>
<keyword evidence="4" id="KW-1185">Reference proteome</keyword>
<reference evidence="3" key="1">
    <citation type="submission" date="2020-11" db="EMBL/GenBank/DDBJ databases">
        <title>Bacterial whole genome sequence for Caenimonas sp. DR4.4.</title>
        <authorList>
            <person name="Le V."/>
            <person name="Ko S.-R."/>
            <person name="Ahn C.-Y."/>
            <person name="Oh H.-M."/>
        </authorList>
    </citation>
    <scope>NUCLEOTIDE SEQUENCE</scope>
    <source>
        <strain evidence="3">DR4.4</strain>
    </source>
</reference>
<feature type="domain" description="Glycosyltransferase subfamily 4-like N-terminal" evidence="2">
    <location>
        <begin position="19"/>
        <end position="191"/>
    </location>
</feature>
<evidence type="ECO:0000259" key="1">
    <source>
        <dbReference type="Pfam" id="PF00534"/>
    </source>
</evidence>
<dbReference type="CDD" id="cd03801">
    <property type="entry name" value="GT4_PimA-like"/>
    <property type="match status" value="1"/>
</dbReference>
<gene>
    <name evidence="3" type="ORF">I5803_17255</name>
</gene>
<dbReference type="GO" id="GO:0016758">
    <property type="term" value="F:hexosyltransferase activity"/>
    <property type="evidence" value="ECO:0007669"/>
    <property type="project" value="TreeGrafter"/>
</dbReference>
<dbReference type="PANTHER" id="PTHR45947">
    <property type="entry name" value="SULFOQUINOVOSYL TRANSFERASE SQD2"/>
    <property type="match status" value="1"/>
</dbReference>
<dbReference type="InterPro" id="IPR028098">
    <property type="entry name" value="Glyco_trans_4-like_N"/>
</dbReference>
<protein>
    <submittedName>
        <fullName evidence="3">Glycosyltransferase family 4 protein</fullName>
    </submittedName>
</protein>
<dbReference type="InterPro" id="IPR050194">
    <property type="entry name" value="Glycosyltransferase_grp1"/>
</dbReference>
<dbReference type="RefSeq" id="WP_196987557.1">
    <property type="nucleotide sequence ID" value="NZ_JADWYS010000001.1"/>
</dbReference>